<name>A0A9P8D719_9HYPO</name>
<keyword evidence="2" id="KW-0862">Zinc</keyword>
<dbReference type="SUPFAM" id="SSF57716">
    <property type="entry name" value="Glucocorticoid receptor-like (DNA-binding domain)"/>
    <property type="match status" value="1"/>
</dbReference>
<keyword evidence="3" id="KW-0175">Coiled coil</keyword>
<protein>
    <recommendedName>
        <fullName evidence="5">LIM zinc-binding domain-containing protein</fullName>
    </recommendedName>
</protein>
<comment type="caution">
    <text evidence="6">The sequence shown here is derived from an EMBL/GenBank/DDBJ whole genome shotgun (WGS) entry which is preliminary data.</text>
</comment>
<feature type="coiled-coil region" evidence="3">
    <location>
        <begin position="3"/>
        <end position="37"/>
    </location>
</feature>
<dbReference type="InterPro" id="IPR001781">
    <property type="entry name" value="Znf_LIM"/>
</dbReference>
<dbReference type="AlphaFoldDB" id="A0A9P8D719"/>
<keyword evidence="7" id="KW-1185">Reference proteome</keyword>
<dbReference type="Proteomes" id="UP000827133">
    <property type="component" value="Unassembled WGS sequence"/>
</dbReference>
<sequence>MGLSELQDTLSNIQKDIRKHTHQIEATAAEAQSLQSRIPSIKIGSESIFNKDAARLSLFEAPSNFAPSELDFQFDDLVINSSAYRRAFAKAHTENQKSHKQVEDDPANPDSNTPNIREFKLVTPSNDTPRGISQITLSDTSEAAAEDEGLYPKSQSGSLNEATGEETYQTAHTNGSDSQDLLFSQDVSQLVCNKCSVDITGRCVSALGNAWHPNCFVCYVSSTIRISEVRTD</sequence>
<feature type="compositionally biased region" description="Polar residues" evidence="4">
    <location>
        <begin position="123"/>
        <end position="141"/>
    </location>
</feature>
<feature type="compositionally biased region" description="Basic and acidic residues" evidence="4">
    <location>
        <begin position="91"/>
        <end position="103"/>
    </location>
</feature>
<accession>A0A9P8D719</accession>
<evidence type="ECO:0000259" key="5">
    <source>
        <dbReference type="Pfam" id="PF00412"/>
    </source>
</evidence>
<dbReference type="Gene3D" id="2.10.110.10">
    <property type="entry name" value="Cysteine Rich Protein"/>
    <property type="match status" value="1"/>
</dbReference>
<dbReference type="RefSeq" id="XP_044675514.1">
    <property type="nucleotide sequence ID" value="XM_044828839.1"/>
</dbReference>
<evidence type="ECO:0000256" key="3">
    <source>
        <dbReference type="SAM" id="Coils"/>
    </source>
</evidence>
<dbReference type="EMBL" id="JAHBCI010000009">
    <property type="protein sequence ID" value="KAG9496514.1"/>
    <property type="molecule type" value="Genomic_DNA"/>
</dbReference>
<feature type="compositionally biased region" description="Polar residues" evidence="4">
    <location>
        <begin position="153"/>
        <end position="175"/>
    </location>
</feature>
<evidence type="ECO:0000256" key="4">
    <source>
        <dbReference type="SAM" id="MobiDB-lite"/>
    </source>
</evidence>
<gene>
    <name evidence="6" type="ORF">J7337_011290</name>
</gene>
<feature type="domain" description="LIM zinc-binding" evidence="5">
    <location>
        <begin position="192"/>
        <end position="220"/>
    </location>
</feature>
<evidence type="ECO:0000313" key="7">
    <source>
        <dbReference type="Proteomes" id="UP000827133"/>
    </source>
</evidence>
<dbReference type="GO" id="GO:0046872">
    <property type="term" value="F:metal ion binding"/>
    <property type="evidence" value="ECO:0007669"/>
    <property type="project" value="UniProtKB-KW"/>
</dbReference>
<evidence type="ECO:0000256" key="1">
    <source>
        <dbReference type="ARBA" id="ARBA00022723"/>
    </source>
</evidence>
<feature type="region of interest" description="Disordered" evidence="4">
    <location>
        <begin position="90"/>
        <end position="175"/>
    </location>
</feature>
<keyword evidence="1" id="KW-0479">Metal-binding</keyword>
<dbReference type="GO" id="GO:0030695">
    <property type="term" value="F:GTPase regulator activity"/>
    <property type="evidence" value="ECO:0007669"/>
    <property type="project" value="UniProtKB-ARBA"/>
</dbReference>
<organism evidence="6 7">
    <name type="scientific">Fusarium musae</name>
    <dbReference type="NCBI Taxonomy" id="1042133"/>
    <lineage>
        <taxon>Eukaryota</taxon>
        <taxon>Fungi</taxon>
        <taxon>Dikarya</taxon>
        <taxon>Ascomycota</taxon>
        <taxon>Pezizomycotina</taxon>
        <taxon>Sordariomycetes</taxon>
        <taxon>Hypocreomycetidae</taxon>
        <taxon>Hypocreales</taxon>
        <taxon>Nectriaceae</taxon>
        <taxon>Fusarium</taxon>
    </lineage>
</organism>
<evidence type="ECO:0000313" key="6">
    <source>
        <dbReference type="EMBL" id="KAG9496514.1"/>
    </source>
</evidence>
<reference evidence="6" key="1">
    <citation type="journal article" date="2021" name="Mol. Plant Microbe Interact.">
        <title>Telomere to telomere genome assembly of Fusarium musae F31, causal agent of crown rot disease of banana.</title>
        <authorList>
            <person name="Degradi L."/>
            <person name="Tava V."/>
            <person name="Kunova A."/>
            <person name="Cortesi P."/>
            <person name="Saracchi M."/>
            <person name="Pasquali M."/>
        </authorList>
    </citation>
    <scope>NUCLEOTIDE SEQUENCE</scope>
    <source>
        <strain evidence="6">F31</strain>
    </source>
</reference>
<dbReference type="GeneID" id="68319146"/>
<dbReference type="Pfam" id="PF00412">
    <property type="entry name" value="LIM"/>
    <property type="match status" value="1"/>
</dbReference>
<dbReference type="KEGG" id="fmu:J7337_011290"/>
<evidence type="ECO:0000256" key="2">
    <source>
        <dbReference type="ARBA" id="ARBA00022833"/>
    </source>
</evidence>
<proteinExistence type="predicted"/>